<dbReference type="Pfam" id="PF01425">
    <property type="entry name" value="Amidase"/>
    <property type="match status" value="1"/>
</dbReference>
<evidence type="ECO:0000313" key="4">
    <source>
        <dbReference type="EMBL" id="QGZ95728.1"/>
    </source>
</evidence>
<protein>
    <submittedName>
        <fullName evidence="4">6-aminohexanoate-cyclic-dimer hydrolase</fullName>
        <ecNumber evidence="4">3.5.2.12</ecNumber>
    </submittedName>
</protein>
<name>A0A6I6MQN6_9CAUL</name>
<organism evidence="4 5">
    <name type="scientific">Terricaulis silvestris</name>
    <dbReference type="NCBI Taxonomy" id="2686094"/>
    <lineage>
        <taxon>Bacteria</taxon>
        <taxon>Pseudomonadati</taxon>
        <taxon>Pseudomonadota</taxon>
        <taxon>Alphaproteobacteria</taxon>
        <taxon>Caulobacterales</taxon>
        <taxon>Caulobacteraceae</taxon>
        <taxon>Terricaulis</taxon>
    </lineage>
</organism>
<dbReference type="SUPFAM" id="SSF75304">
    <property type="entry name" value="Amidase signature (AS) enzymes"/>
    <property type="match status" value="1"/>
</dbReference>
<dbReference type="RefSeq" id="WP_158766566.1">
    <property type="nucleotide sequence ID" value="NZ_CP047045.1"/>
</dbReference>
<evidence type="ECO:0000313" key="5">
    <source>
        <dbReference type="Proteomes" id="UP000431269"/>
    </source>
</evidence>
<dbReference type="GO" id="GO:0019874">
    <property type="term" value="F:6-aminohexanoate-cyclic-dimer hydrolase activity"/>
    <property type="evidence" value="ECO:0007669"/>
    <property type="project" value="UniProtKB-EC"/>
</dbReference>
<dbReference type="KEGG" id="tsv:DSM104635_02579"/>
<dbReference type="NCBIfam" id="NF005899">
    <property type="entry name" value="PRK07869.1"/>
    <property type="match status" value="1"/>
</dbReference>
<keyword evidence="5" id="KW-1185">Reference proteome</keyword>
<dbReference type="InterPro" id="IPR000120">
    <property type="entry name" value="Amidase"/>
</dbReference>
<dbReference type="InterPro" id="IPR006311">
    <property type="entry name" value="TAT_signal"/>
</dbReference>
<gene>
    <name evidence="4" type="primary">nylA_2</name>
    <name evidence="4" type="ORF">DSM104635_02579</name>
</gene>
<sequence length="497" mass="51551">MTISRRELVASAAALSSLTVACASPAADTAAPSDALGDSDATAIAARIRNREITATEALEAAIARAERVNPQLNFIASPMYDAARERAQTALSGPFAGVPTLIKDLLPVTGWPTKYGSRAFERFVPTEQSPYADALFASGLVPFGKSTTPEFGLTATTESLLQGATRNPWDVTRSSGGSSGGAAVAVAARVVPVAHASDGGGSIRIPASCNGLFGLKPSRGRTFVSGTPDPGIQISVNGCVSRSVRDSAAWLAATEQTGAGAALPATGVVSGPNRQRLRIIVDIPNALGNEPDLEVRAAVESAAELCRSLGHEVREQRAAFNGRQFSEDFILIWANGSLEVVELVRGMAPAGTPLEALLEPLTLELAAHARAQGPAAVVAAVARLRQVEVQYAAMFSNADIYLTPVLAKPPIALGQIDGSKGMAVFATLSDYVGYTPLQNVAGAPAMSVPLAWSAGGLPIGSHFSAPAGQERRLLELAYELEQAQPWASRRPTVNAG</sequence>
<dbReference type="AlphaFoldDB" id="A0A6I6MQN6"/>
<dbReference type="PROSITE" id="PS51257">
    <property type="entry name" value="PROKAR_LIPOPROTEIN"/>
    <property type="match status" value="1"/>
</dbReference>
<comment type="similarity">
    <text evidence="1">Belongs to the amidase family.</text>
</comment>
<dbReference type="InterPro" id="IPR023631">
    <property type="entry name" value="Amidase_dom"/>
</dbReference>
<feature type="signal peptide" evidence="2">
    <location>
        <begin position="1"/>
        <end position="26"/>
    </location>
</feature>
<evidence type="ECO:0000256" key="1">
    <source>
        <dbReference type="ARBA" id="ARBA00009199"/>
    </source>
</evidence>
<dbReference type="EC" id="3.5.2.12" evidence="4"/>
<dbReference type="Gene3D" id="3.90.1300.10">
    <property type="entry name" value="Amidase signature (AS) domain"/>
    <property type="match status" value="1"/>
</dbReference>
<evidence type="ECO:0000256" key="2">
    <source>
        <dbReference type="SAM" id="SignalP"/>
    </source>
</evidence>
<dbReference type="InterPro" id="IPR020556">
    <property type="entry name" value="Amidase_CS"/>
</dbReference>
<proteinExistence type="inferred from homology"/>
<dbReference type="PANTHER" id="PTHR11895">
    <property type="entry name" value="TRANSAMIDASE"/>
    <property type="match status" value="1"/>
</dbReference>
<dbReference type="PROSITE" id="PS51318">
    <property type="entry name" value="TAT"/>
    <property type="match status" value="1"/>
</dbReference>
<reference evidence="5" key="1">
    <citation type="submission" date="2019-12" db="EMBL/GenBank/DDBJ databases">
        <title>Complete genome of Terracaulis silvestris 0127_4.</title>
        <authorList>
            <person name="Vieira S."/>
            <person name="Riedel T."/>
            <person name="Sproer C."/>
            <person name="Pascual J."/>
            <person name="Boedeker C."/>
            <person name="Overmann J."/>
        </authorList>
    </citation>
    <scope>NUCLEOTIDE SEQUENCE [LARGE SCALE GENOMIC DNA]</scope>
    <source>
        <strain evidence="5">0127_4</strain>
    </source>
</reference>
<accession>A0A6I6MQN6</accession>
<dbReference type="PROSITE" id="PS00571">
    <property type="entry name" value="AMIDASES"/>
    <property type="match status" value="1"/>
</dbReference>
<keyword evidence="4" id="KW-0378">Hydrolase</keyword>
<dbReference type="PANTHER" id="PTHR11895:SF7">
    <property type="entry name" value="GLUTAMYL-TRNA(GLN) AMIDOTRANSFERASE SUBUNIT A, MITOCHONDRIAL"/>
    <property type="match status" value="1"/>
</dbReference>
<feature type="domain" description="Amidase" evidence="3">
    <location>
        <begin position="57"/>
        <end position="475"/>
    </location>
</feature>
<dbReference type="InterPro" id="IPR036928">
    <property type="entry name" value="AS_sf"/>
</dbReference>
<dbReference type="EMBL" id="CP047045">
    <property type="protein sequence ID" value="QGZ95728.1"/>
    <property type="molecule type" value="Genomic_DNA"/>
</dbReference>
<dbReference type="Proteomes" id="UP000431269">
    <property type="component" value="Chromosome"/>
</dbReference>
<keyword evidence="2" id="KW-0732">Signal</keyword>
<evidence type="ECO:0000259" key="3">
    <source>
        <dbReference type="Pfam" id="PF01425"/>
    </source>
</evidence>
<feature type="chain" id="PRO_5026296763" evidence="2">
    <location>
        <begin position="27"/>
        <end position="497"/>
    </location>
</feature>